<dbReference type="SUPFAM" id="SSF52833">
    <property type="entry name" value="Thioredoxin-like"/>
    <property type="match status" value="1"/>
</dbReference>
<dbReference type="Proteomes" id="UP000253769">
    <property type="component" value="Unassembled WGS sequence"/>
</dbReference>
<comment type="caution">
    <text evidence="1">The sequence shown here is derived from an EMBL/GenBank/DDBJ whole genome shotgun (WGS) entry which is preliminary data.</text>
</comment>
<proteinExistence type="predicted"/>
<accession>A0A369X0K8</accession>
<dbReference type="AlphaFoldDB" id="A0A369X0K8"/>
<keyword evidence="2" id="KW-1185">Reference proteome</keyword>
<sequence>MPRLVLYGTLGCHLCEVAESLLASELNPQQNPVEVVDIANEDRLVEHYGVRIPVLQDQLSGRELGWPFDAAQLQRFVASLQAQ</sequence>
<dbReference type="EMBL" id="QQOH01000001">
    <property type="protein sequence ID" value="RDE25295.1"/>
    <property type="molecule type" value="Genomic_DNA"/>
</dbReference>
<dbReference type="OrthoDB" id="8537427at2"/>
<dbReference type="Pfam" id="PF05768">
    <property type="entry name" value="Glrx-like"/>
    <property type="match status" value="1"/>
</dbReference>
<evidence type="ECO:0000313" key="2">
    <source>
        <dbReference type="Proteomes" id="UP000253769"/>
    </source>
</evidence>
<organism evidence="1 2">
    <name type="scientific">Motiliproteus coralliicola</name>
    <dbReference type="NCBI Taxonomy" id="2283196"/>
    <lineage>
        <taxon>Bacteria</taxon>
        <taxon>Pseudomonadati</taxon>
        <taxon>Pseudomonadota</taxon>
        <taxon>Gammaproteobacteria</taxon>
        <taxon>Oceanospirillales</taxon>
        <taxon>Oceanospirillaceae</taxon>
        <taxon>Motiliproteus</taxon>
    </lineage>
</organism>
<evidence type="ECO:0000313" key="1">
    <source>
        <dbReference type="EMBL" id="RDE25295.1"/>
    </source>
</evidence>
<dbReference type="RefSeq" id="WP_114693898.1">
    <property type="nucleotide sequence ID" value="NZ_QQOH01000001.1"/>
</dbReference>
<protein>
    <submittedName>
        <fullName evidence="1">Glutaredoxin family protein</fullName>
    </submittedName>
</protein>
<dbReference type="InterPro" id="IPR008554">
    <property type="entry name" value="Glutaredoxin-like"/>
</dbReference>
<name>A0A369X0K8_9GAMM</name>
<reference evidence="1 2" key="1">
    <citation type="submission" date="2018-07" db="EMBL/GenBank/DDBJ databases">
        <title>Motiliproteus coralliicola sp. nov., a bacterium isolated from Coral.</title>
        <authorList>
            <person name="Wang G."/>
        </authorList>
    </citation>
    <scope>NUCLEOTIDE SEQUENCE [LARGE SCALE GENOMIC DNA]</scope>
    <source>
        <strain evidence="1 2">C34</strain>
    </source>
</reference>
<dbReference type="InterPro" id="IPR036249">
    <property type="entry name" value="Thioredoxin-like_sf"/>
</dbReference>
<dbReference type="Gene3D" id="3.40.30.10">
    <property type="entry name" value="Glutaredoxin"/>
    <property type="match status" value="1"/>
</dbReference>
<gene>
    <name evidence="1" type="ORF">DV711_01610</name>
</gene>